<comment type="caution">
    <text evidence="2">The sequence shown here is derived from an EMBL/GenBank/DDBJ whole genome shotgun (WGS) entry which is preliminary data.</text>
</comment>
<name>A0A8S3RAD6_MYTED</name>
<dbReference type="Proteomes" id="UP000683360">
    <property type="component" value="Unassembled WGS sequence"/>
</dbReference>
<gene>
    <name evidence="2" type="ORF">MEDL_18245</name>
</gene>
<protein>
    <recommendedName>
        <fullName evidence="1">C2H2-type domain-containing protein</fullName>
    </recommendedName>
</protein>
<organism evidence="2 3">
    <name type="scientific">Mytilus edulis</name>
    <name type="common">Blue mussel</name>
    <dbReference type="NCBI Taxonomy" id="6550"/>
    <lineage>
        <taxon>Eukaryota</taxon>
        <taxon>Metazoa</taxon>
        <taxon>Spiralia</taxon>
        <taxon>Lophotrochozoa</taxon>
        <taxon>Mollusca</taxon>
        <taxon>Bivalvia</taxon>
        <taxon>Autobranchia</taxon>
        <taxon>Pteriomorphia</taxon>
        <taxon>Mytilida</taxon>
        <taxon>Mytiloidea</taxon>
        <taxon>Mytilidae</taxon>
        <taxon>Mytilinae</taxon>
        <taxon>Mytilus</taxon>
    </lineage>
</organism>
<dbReference type="InterPro" id="IPR013087">
    <property type="entry name" value="Znf_C2H2_type"/>
</dbReference>
<dbReference type="EMBL" id="CAJPWZ010000931">
    <property type="protein sequence ID" value="CAG2203877.1"/>
    <property type="molecule type" value="Genomic_DNA"/>
</dbReference>
<evidence type="ECO:0000259" key="1">
    <source>
        <dbReference type="PROSITE" id="PS00028"/>
    </source>
</evidence>
<dbReference type="AlphaFoldDB" id="A0A8S3RAD6"/>
<accession>A0A8S3RAD6</accession>
<reference evidence="2" key="1">
    <citation type="submission" date="2021-03" db="EMBL/GenBank/DDBJ databases">
        <authorList>
            <person name="Bekaert M."/>
        </authorList>
    </citation>
    <scope>NUCLEOTIDE SEQUENCE</scope>
</reference>
<dbReference type="PANTHER" id="PTHR33845:SF1">
    <property type="entry name" value="C2H2-TYPE DOMAIN-CONTAINING PROTEIN"/>
    <property type="match status" value="1"/>
</dbReference>
<feature type="domain" description="C2H2-type" evidence="1">
    <location>
        <begin position="446"/>
        <end position="470"/>
    </location>
</feature>
<keyword evidence="3" id="KW-1185">Reference proteome</keyword>
<sequence>MLLTQPDNMLLNMEKVSYFGTKELKLSSGEVLQIPEVVRTACHSSIVDTYMSYCKETEFEPLSRATLFNILSECPASHRTNLKGLDNIAADGVCAMDTLLEIVANFQNCSVHQNTNFSDMKEKLISYKLYLKTDFKHHVQMKDQCSDHCIQFALSDPTEKKLARSCTDHLHDMKCPRCCLLPDTVIELKRIISEFTDISEEERTEFLVDIETAEGKVLDWKSHILRCVNQDRSRLETLQNLTEGDAMIVMDWAMKFLPLRHREKQSDFFGQKGFNCIEHMFIQLNQQSRIGVYIKEYDFSEAQDGKSYCDSKIAHMRGKMRKYVLEGGDITSSTEMKEALDVCGGMSGCQISNVTINTESQTKDQSQLKGITKYSNVKIDHDGRLTCWKAFGIGEGQRITMSSFNQEGTNLNVLEDFSLPKHIEGSIKTSNSIVNDQVPREGDLYCPEMTCSRKFKSYSELEDHCFVGDHALCPTHDLIKLQWKGVCLDISSCSVKTREGSLQTGDSTLQSGWGLKKDRKSVRFSLKTKNYLKEIFDSGEKSGQKANASNVAKNMRISRDNTGKKIFSPNEYLQPSQIISYFSRLALLLKCPSKKDSEVSDEDLESAIALINRSEALEELL</sequence>
<dbReference type="PANTHER" id="PTHR33845">
    <property type="entry name" value="C2H2-TYPE DOMAIN-CONTAINING PROTEIN"/>
    <property type="match status" value="1"/>
</dbReference>
<dbReference type="PROSITE" id="PS00028">
    <property type="entry name" value="ZINC_FINGER_C2H2_1"/>
    <property type="match status" value="1"/>
</dbReference>
<evidence type="ECO:0000313" key="3">
    <source>
        <dbReference type="Proteomes" id="UP000683360"/>
    </source>
</evidence>
<evidence type="ECO:0000313" key="2">
    <source>
        <dbReference type="EMBL" id="CAG2203877.1"/>
    </source>
</evidence>
<proteinExistence type="predicted"/>
<dbReference type="OrthoDB" id="5954275at2759"/>